<dbReference type="RefSeq" id="XP_030988373.1">
    <property type="nucleotide sequence ID" value="XM_031120942.1"/>
</dbReference>
<reference evidence="4" key="2">
    <citation type="submission" date="2019-10" db="EMBL/GenBank/DDBJ databases">
        <authorList>
            <consortium name="NCBI Genome Project"/>
        </authorList>
    </citation>
    <scope>NUCLEOTIDE SEQUENCE</scope>
    <source>
        <strain evidence="4">NI907</strain>
    </source>
</reference>
<evidence type="ECO:0000313" key="3">
    <source>
        <dbReference type="Proteomes" id="UP000515153"/>
    </source>
</evidence>
<gene>
    <name evidence="4" type="ORF">PgNI_00865</name>
</gene>
<dbReference type="Proteomes" id="UP000515153">
    <property type="component" value="Unplaced"/>
</dbReference>
<dbReference type="InterPro" id="IPR036779">
    <property type="entry name" value="LysM_dom_sf"/>
</dbReference>
<proteinExistence type="predicted"/>
<reference evidence="4" key="3">
    <citation type="submission" date="2025-08" db="UniProtKB">
        <authorList>
            <consortium name="RefSeq"/>
        </authorList>
    </citation>
    <scope>IDENTIFICATION</scope>
    <source>
        <strain evidence="4">NI907</strain>
    </source>
</reference>
<feature type="region of interest" description="Disordered" evidence="1">
    <location>
        <begin position="188"/>
        <end position="210"/>
    </location>
</feature>
<feature type="region of interest" description="Disordered" evidence="1">
    <location>
        <begin position="86"/>
        <end position="134"/>
    </location>
</feature>
<dbReference type="KEGG" id="pgri:PgNI_00865"/>
<dbReference type="CDD" id="cd14273">
    <property type="entry name" value="UBA_TAP-C_like"/>
    <property type="match status" value="1"/>
</dbReference>
<dbReference type="Pfam" id="PF01476">
    <property type="entry name" value="LysM"/>
    <property type="match status" value="1"/>
</dbReference>
<dbReference type="Gene3D" id="3.10.350.10">
    <property type="entry name" value="LysM domain"/>
    <property type="match status" value="1"/>
</dbReference>
<feature type="compositionally biased region" description="Polar residues" evidence="1">
    <location>
        <begin position="123"/>
        <end position="132"/>
    </location>
</feature>
<feature type="region of interest" description="Disordered" evidence="1">
    <location>
        <begin position="259"/>
        <end position="306"/>
    </location>
</feature>
<feature type="compositionally biased region" description="Pro residues" evidence="1">
    <location>
        <begin position="98"/>
        <end position="114"/>
    </location>
</feature>
<accession>A0A6P8BM40</accession>
<sequence>MDTSSCCTCAKLLSVLPHYTKESTPENSEKPPAPLPEHRQLGCCGRTICGSCINNNNRFAHYCPYCQISTGPSSLPPAGLKDPPSYGFVTAAASRPPIEAPPPYSTTAEPPAPPEKGKRTGAETPTTTNNKDSPILHFLDHEHDSVSSLSLRYNVPAAALRRANRLGSDHLLLGRRVVLIPVAAGGGHDGGATTTTSLSPHPVEGEEEERRKGRIRRWMVACKEADYDVAVLYLEQNDYDVDAAVEAYFADEAWERAHPVAGRRSKRGSGGWNRLNTPASASSSSTMPARSSSAWPLSSFGLGSWR</sequence>
<dbReference type="PANTHER" id="PTHR20932">
    <property type="entry name" value="LYSM AND PUTATIVE PEPTIDOGLYCAN-BINDING DOMAIN-CONTAINING PROTEIN"/>
    <property type="match status" value="1"/>
</dbReference>
<evidence type="ECO:0000256" key="1">
    <source>
        <dbReference type="SAM" id="MobiDB-lite"/>
    </source>
</evidence>
<evidence type="ECO:0000313" key="4">
    <source>
        <dbReference type="RefSeq" id="XP_030988373.1"/>
    </source>
</evidence>
<feature type="compositionally biased region" description="Low complexity" evidence="1">
    <location>
        <begin position="279"/>
        <end position="294"/>
    </location>
</feature>
<name>A0A6P8BM40_PYRGI</name>
<dbReference type="InterPro" id="IPR018392">
    <property type="entry name" value="LysM"/>
</dbReference>
<dbReference type="PANTHER" id="PTHR20932:SF31">
    <property type="entry name" value="RING-TYPE DOMAIN-CONTAINING PROTEIN"/>
    <property type="match status" value="1"/>
</dbReference>
<dbReference type="GeneID" id="41955856"/>
<keyword evidence="3" id="KW-1185">Reference proteome</keyword>
<evidence type="ECO:0000259" key="2">
    <source>
        <dbReference type="Pfam" id="PF01476"/>
    </source>
</evidence>
<dbReference type="Pfam" id="PF14555">
    <property type="entry name" value="UBA_4"/>
    <property type="match status" value="1"/>
</dbReference>
<protein>
    <recommendedName>
        <fullName evidence="2">LysM domain-containing protein</fullName>
    </recommendedName>
</protein>
<dbReference type="InterPro" id="IPR045030">
    <property type="entry name" value="LYSM1-4"/>
</dbReference>
<dbReference type="AlphaFoldDB" id="A0A6P8BM40"/>
<organism evidence="3 4">
    <name type="scientific">Pyricularia grisea</name>
    <name type="common">Crabgrass-specific blast fungus</name>
    <name type="synonym">Magnaporthe grisea</name>
    <dbReference type="NCBI Taxonomy" id="148305"/>
    <lineage>
        <taxon>Eukaryota</taxon>
        <taxon>Fungi</taxon>
        <taxon>Dikarya</taxon>
        <taxon>Ascomycota</taxon>
        <taxon>Pezizomycotina</taxon>
        <taxon>Sordariomycetes</taxon>
        <taxon>Sordariomycetidae</taxon>
        <taxon>Magnaporthales</taxon>
        <taxon>Pyriculariaceae</taxon>
        <taxon>Pyricularia</taxon>
    </lineage>
</organism>
<feature type="domain" description="LysM" evidence="2">
    <location>
        <begin position="144"/>
        <end position="178"/>
    </location>
</feature>
<dbReference type="CDD" id="cd00118">
    <property type="entry name" value="LysM"/>
    <property type="match status" value="1"/>
</dbReference>
<reference evidence="4" key="1">
    <citation type="journal article" date="2019" name="Mol. Biol. Evol.">
        <title>Blast fungal genomes show frequent chromosomal changes, gene gains and losses, and effector gene turnover.</title>
        <authorList>
            <person name="Gomez Luciano L.B."/>
            <person name="Jason Tsai I."/>
            <person name="Chuma I."/>
            <person name="Tosa Y."/>
            <person name="Chen Y.H."/>
            <person name="Li J.Y."/>
            <person name="Li M.Y."/>
            <person name="Jade Lu M.Y."/>
            <person name="Nakayashiki H."/>
            <person name="Li W.H."/>
        </authorList>
    </citation>
    <scope>NUCLEOTIDE SEQUENCE</scope>
    <source>
        <strain evidence="4">NI907</strain>
    </source>
</reference>